<dbReference type="OrthoDB" id="120976at2759"/>
<dbReference type="InterPro" id="IPR029495">
    <property type="entry name" value="NACHT-assoc"/>
</dbReference>
<dbReference type="InterPro" id="IPR041075">
    <property type="entry name" value="NOD1/2_WH"/>
</dbReference>
<evidence type="ECO:0000259" key="7">
    <source>
        <dbReference type="PROSITE" id="PS50188"/>
    </source>
</evidence>
<dbReference type="Pfam" id="PF00622">
    <property type="entry name" value="SPRY"/>
    <property type="match status" value="2"/>
</dbReference>
<evidence type="ECO:0000256" key="3">
    <source>
        <dbReference type="ARBA" id="ARBA00022614"/>
    </source>
</evidence>
<name>A0A8M1KEH1_CLUHA</name>
<dbReference type="GO" id="GO:0005524">
    <property type="term" value="F:ATP binding"/>
    <property type="evidence" value="ECO:0007669"/>
    <property type="project" value="UniProtKB-KW"/>
</dbReference>
<evidence type="ECO:0000256" key="1">
    <source>
        <dbReference type="ARBA" id="ARBA00004496"/>
    </source>
</evidence>
<dbReference type="InterPro" id="IPR006574">
    <property type="entry name" value="PRY"/>
</dbReference>
<evidence type="ECO:0000259" key="8">
    <source>
        <dbReference type="PROSITE" id="PS50837"/>
    </source>
</evidence>
<proteinExistence type="predicted"/>
<evidence type="ECO:0000256" key="5">
    <source>
        <dbReference type="ARBA" id="ARBA00022741"/>
    </source>
</evidence>
<dbReference type="InterPro" id="IPR007111">
    <property type="entry name" value="NACHT_NTPase"/>
</dbReference>
<evidence type="ECO:0000256" key="6">
    <source>
        <dbReference type="ARBA" id="ARBA00022840"/>
    </source>
</evidence>
<dbReference type="RefSeq" id="XP_042560269.1">
    <property type="nucleotide sequence ID" value="XM_042704335.1"/>
</dbReference>
<evidence type="ECO:0000313" key="10">
    <source>
        <dbReference type="RefSeq" id="XP_042560269.1"/>
    </source>
</evidence>
<dbReference type="InterPro" id="IPR003877">
    <property type="entry name" value="SPRY_dom"/>
</dbReference>
<dbReference type="Pfam" id="PF17776">
    <property type="entry name" value="NLRC4_HD2"/>
    <property type="match status" value="1"/>
</dbReference>
<feature type="domain" description="NACHT" evidence="8">
    <location>
        <begin position="193"/>
        <end position="327"/>
    </location>
</feature>
<evidence type="ECO:0000256" key="4">
    <source>
        <dbReference type="ARBA" id="ARBA00022737"/>
    </source>
</evidence>
<dbReference type="InterPro" id="IPR001611">
    <property type="entry name" value="Leu-rich_rpt"/>
</dbReference>
<dbReference type="PANTHER" id="PTHR24106">
    <property type="entry name" value="NACHT, LRR AND CARD DOMAINS-CONTAINING"/>
    <property type="match status" value="1"/>
</dbReference>
<dbReference type="CDD" id="cd16040">
    <property type="entry name" value="SPRY_PRY_SNTX"/>
    <property type="match status" value="1"/>
</dbReference>
<keyword evidence="9" id="KW-1185">Reference proteome</keyword>
<organism evidence="9 10">
    <name type="scientific">Clupea harengus</name>
    <name type="common">Atlantic herring</name>
    <dbReference type="NCBI Taxonomy" id="7950"/>
    <lineage>
        <taxon>Eukaryota</taxon>
        <taxon>Metazoa</taxon>
        <taxon>Chordata</taxon>
        <taxon>Craniata</taxon>
        <taxon>Vertebrata</taxon>
        <taxon>Euteleostomi</taxon>
        <taxon>Actinopterygii</taxon>
        <taxon>Neopterygii</taxon>
        <taxon>Teleostei</taxon>
        <taxon>Clupei</taxon>
        <taxon>Clupeiformes</taxon>
        <taxon>Clupeoidei</taxon>
        <taxon>Clupeidae</taxon>
        <taxon>Clupea</taxon>
    </lineage>
</organism>
<feature type="domain" description="B30.2/SPRY" evidence="7">
    <location>
        <begin position="987"/>
        <end position="1185"/>
    </location>
</feature>
<dbReference type="InterPro" id="IPR001870">
    <property type="entry name" value="B30.2/SPRY"/>
</dbReference>
<comment type="subcellular location">
    <subcellularLocation>
        <location evidence="1">Cytoplasm</location>
    </subcellularLocation>
</comment>
<keyword evidence="6" id="KW-0067">ATP-binding</keyword>
<keyword evidence="5" id="KW-0547">Nucleotide-binding</keyword>
<dbReference type="GO" id="GO:0005737">
    <property type="term" value="C:cytoplasm"/>
    <property type="evidence" value="ECO:0007669"/>
    <property type="project" value="UniProtKB-SubCell"/>
</dbReference>
<keyword evidence="2" id="KW-0963">Cytoplasm</keyword>
<evidence type="ECO:0000313" key="9">
    <source>
        <dbReference type="Proteomes" id="UP000515152"/>
    </source>
</evidence>
<keyword evidence="4" id="KW-0677">Repeat</keyword>
<dbReference type="FunFam" id="2.60.120.920:FF:000037">
    <property type="entry name" value="Si:dkey-191j3.2"/>
    <property type="match status" value="1"/>
</dbReference>
<keyword evidence="3" id="KW-0433">Leucine-rich repeat</keyword>
<dbReference type="Pfam" id="PF13516">
    <property type="entry name" value="LRR_6"/>
    <property type="match status" value="1"/>
</dbReference>
<dbReference type="Pfam" id="PF14484">
    <property type="entry name" value="FISNA"/>
    <property type="match status" value="1"/>
</dbReference>
<dbReference type="PROSITE" id="PS50188">
    <property type="entry name" value="B302_SPRY"/>
    <property type="match status" value="1"/>
</dbReference>
<dbReference type="CDD" id="cd00116">
    <property type="entry name" value="LRR_RI"/>
    <property type="match status" value="1"/>
</dbReference>
<dbReference type="SMART" id="SM00589">
    <property type="entry name" value="PRY"/>
    <property type="match status" value="1"/>
</dbReference>
<gene>
    <name evidence="10" type="primary">LOC122129418</name>
</gene>
<dbReference type="KEGG" id="char:122129418"/>
<dbReference type="FunFam" id="3.40.50.300:FF:000210">
    <property type="entry name" value="Si:dkey-16p6.1"/>
    <property type="match status" value="1"/>
</dbReference>
<dbReference type="SMART" id="SM00368">
    <property type="entry name" value="LRR_RI"/>
    <property type="match status" value="10"/>
</dbReference>
<dbReference type="SMART" id="SM00449">
    <property type="entry name" value="SPRY"/>
    <property type="match status" value="2"/>
</dbReference>
<protein>
    <submittedName>
        <fullName evidence="10">NACHT, LRR and PYD domains-containing protein 12-like</fullName>
    </submittedName>
</protein>
<dbReference type="PROSITE" id="PS50837">
    <property type="entry name" value="NACHT"/>
    <property type="match status" value="1"/>
</dbReference>
<dbReference type="Proteomes" id="UP000515152">
    <property type="component" value="Unplaced"/>
</dbReference>
<dbReference type="GeneID" id="122129418"/>
<evidence type="ECO:0000256" key="2">
    <source>
        <dbReference type="ARBA" id="ARBA00022490"/>
    </source>
</evidence>
<sequence>MAQPLIYPHTTMTQPPVYPPTAMAQSSLHQHREIAQLHLKPSSTMAQVPPYPHPDSGQDPLYPHLHMAQISPQPPLDEHIVMEGSKHLQTEHGPVKRAKLPEDVLNRALVNHKASMKRRFERISEGVIRSETQTLLNKIYTKLFITEGESEGVNNEHEVWQVESASRSQTTEDTAINCNDIFKPLPGQQRPIRTAMTKGIAGIGKTVSVQKFILDWAEEKANQDVDFMLILPFRELNLVKYDQYSLHRLLLDFHPELRELQDGEYKDRHILFIFDGLDESRLPLNFHENQKLSDVTQTSSVDVLMTSLIQGSLLPSALIWITSRPAAASQIPSQCIDQVTEVRGFNDPQKEEYFRKKISDQNQANRIISHIKASKSLLIMCHMPVFCWISATVLQHLLEQDDGKEAPNTLTEMFIHFLLIQTTRKNQKYQEENDRDKQRLLESHKDVILKLAQLAFKHLQNGNLMFYEEDLKECGIDVSDASVYSGMCTEIFREECVIHHKKVFCFVHLSIQEFLAAMFVFHSYISEHFEILKSFISKKHKDLQNLPLHVLLKGAIDKALDSKNGHLDLFLRFLVGISVESNQALLQGLLSNTHSSSESIRKTCQYIKILKRKDLSPERCINLSHCLFEMNDHSQHRKVQTYLKSSDGFSDRLTVAQCSALAHMLMMSEEVLDEFDLTKYNTSEEGWRRLMPVVRNCRKARLAGCKLTERSCEIVASALQSANSPLRQLDLSQNDLQQSGEKLLSTLQSPSCKLETLRLASCKLTERSCEIVASALQSANSPFRELDLSQNDLQQTLEKLLSTLQSPNCKLETLRLAGCKLTERSWEIVASALQSANSPLRQLDLSQNDLQQSGENLSSALQRPNCKLETLRLPDCKITEESCKAVASALQSSVSLTELDLTNNYLNDSGIQLLSAGLSSPHCKLQTLRLSGCLITHQGCSFLASALKSNPSYLKQLDLSYNHPGDSGVRELTDRLNDPNCKLENFRYDHGGECWIKLGLRKYACELTLDPNTAHRELSLSEGNRKVTHVSEKKLYPDHPERFDCWTQVLCREGQSGRCYWNAEWSSDVADIAVAYKSIQRKGARNDSSFGYNDKSWSLECSGNSYSARHNKKITAIPAPSSRSSRVEVYLDWPAGTLSFYSVSSDTFTHLHTFHSTFTEPLYPGFNVWQSSVSLCQSTLPPNPTGTHNDTYVVQSSLLTGIQPPASLMIKSSRGKGGMAVCFGNNKSWTLYCSGKEYSLRHNDKKTDIPAPSSRSSRVGVYLDWPAGTLSFYSISSDTLTHLHTFHSTFTEPLYPGFRVSQYNSAVSLCPVLVVGLMLGLSDGDLLTPAVNMFVVISHALLWHGWHGYSMSEVGCVSRGKKKTHVSLLSACVFNEK</sequence>
<dbReference type="Pfam" id="PF13765">
    <property type="entry name" value="PRY"/>
    <property type="match status" value="1"/>
</dbReference>
<dbReference type="Pfam" id="PF05729">
    <property type="entry name" value="NACHT"/>
    <property type="match status" value="1"/>
</dbReference>
<dbReference type="InterPro" id="IPR051261">
    <property type="entry name" value="NLR"/>
</dbReference>
<reference evidence="10" key="1">
    <citation type="submission" date="2025-08" db="UniProtKB">
        <authorList>
            <consortium name="RefSeq"/>
        </authorList>
    </citation>
    <scope>IDENTIFICATION</scope>
</reference>
<dbReference type="InterPro" id="IPR041267">
    <property type="entry name" value="NLRP_HD2"/>
</dbReference>
<accession>A0A8M1KEH1</accession>
<dbReference type="SMART" id="SM01288">
    <property type="entry name" value="FISNA"/>
    <property type="match status" value="1"/>
</dbReference>
<dbReference type="Pfam" id="PF17779">
    <property type="entry name" value="WHD_NOD2"/>
    <property type="match status" value="1"/>
</dbReference>